<dbReference type="InterPro" id="IPR001245">
    <property type="entry name" value="Ser-Thr/Tyr_kinase_cat_dom"/>
</dbReference>
<organism evidence="4 5">
    <name type="scientific">Acorus calamus</name>
    <name type="common">Sweet flag</name>
    <dbReference type="NCBI Taxonomy" id="4465"/>
    <lineage>
        <taxon>Eukaryota</taxon>
        <taxon>Viridiplantae</taxon>
        <taxon>Streptophyta</taxon>
        <taxon>Embryophyta</taxon>
        <taxon>Tracheophyta</taxon>
        <taxon>Spermatophyta</taxon>
        <taxon>Magnoliopsida</taxon>
        <taxon>Liliopsida</taxon>
        <taxon>Acoraceae</taxon>
        <taxon>Acorus</taxon>
    </lineage>
</organism>
<dbReference type="EMBL" id="JAUJYO010000014">
    <property type="protein sequence ID" value="KAK1298364.1"/>
    <property type="molecule type" value="Genomic_DNA"/>
</dbReference>
<keyword evidence="4" id="KW-0808">Transferase</keyword>
<dbReference type="GO" id="GO:0004674">
    <property type="term" value="F:protein serine/threonine kinase activity"/>
    <property type="evidence" value="ECO:0007669"/>
    <property type="project" value="TreeGrafter"/>
</dbReference>
<keyword evidence="4" id="KW-0418">Kinase</keyword>
<keyword evidence="1" id="KW-0547">Nucleotide-binding</keyword>
<dbReference type="PROSITE" id="PS50011">
    <property type="entry name" value="PROTEIN_KINASE_DOM"/>
    <property type="match status" value="1"/>
</dbReference>
<dbReference type="GO" id="GO:0005524">
    <property type="term" value="F:ATP binding"/>
    <property type="evidence" value="ECO:0007669"/>
    <property type="project" value="UniProtKB-KW"/>
</dbReference>
<accession>A0AAV9DBU8</accession>
<feature type="domain" description="Protein kinase" evidence="3">
    <location>
        <begin position="37"/>
        <end position="307"/>
    </location>
</feature>
<evidence type="ECO:0000256" key="1">
    <source>
        <dbReference type="ARBA" id="ARBA00022741"/>
    </source>
</evidence>
<reference evidence="4" key="2">
    <citation type="submission" date="2023-06" db="EMBL/GenBank/DDBJ databases">
        <authorList>
            <person name="Ma L."/>
            <person name="Liu K.-W."/>
            <person name="Li Z."/>
            <person name="Hsiao Y.-Y."/>
            <person name="Qi Y."/>
            <person name="Fu T."/>
            <person name="Tang G."/>
            <person name="Zhang D."/>
            <person name="Sun W.-H."/>
            <person name="Liu D.-K."/>
            <person name="Li Y."/>
            <person name="Chen G.-Z."/>
            <person name="Liu X.-D."/>
            <person name="Liao X.-Y."/>
            <person name="Jiang Y.-T."/>
            <person name="Yu X."/>
            <person name="Hao Y."/>
            <person name="Huang J."/>
            <person name="Zhao X.-W."/>
            <person name="Ke S."/>
            <person name="Chen Y.-Y."/>
            <person name="Wu W.-L."/>
            <person name="Hsu J.-L."/>
            <person name="Lin Y.-F."/>
            <person name="Huang M.-D."/>
            <person name="Li C.-Y."/>
            <person name="Huang L."/>
            <person name="Wang Z.-W."/>
            <person name="Zhao X."/>
            <person name="Zhong W.-Y."/>
            <person name="Peng D.-H."/>
            <person name="Ahmad S."/>
            <person name="Lan S."/>
            <person name="Zhang J.-S."/>
            <person name="Tsai W.-C."/>
            <person name="Van De Peer Y."/>
            <person name="Liu Z.-J."/>
        </authorList>
    </citation>
    <scope>NUCLEOTIDE SEQUENCE</scope>
    <source>
        <strain evidence="4">CP</strain>
        <tissue evidence="4">Leaves</tissue>
    </source>
</reference>
<dbReference type="Pfam" id="PF07714">
    <property type="entry name" value="PK_Tyr_Ser-Thr"/>
    <property type="match status" value="1"/>
</dbReference>
<evidence type="ECO:0000259" key="3">
    <source>
        <dbReference type="PROSITE" id="PS50011"/>
    </source>
</evidence>
<dbReference type="GO" id="GO:0005886">
    <property type="term" value="C:plasma membrane"/>
    <property type="evidence" value="ECO:0007669"/>
    <property type="project" value="TreeGrafter"/>
</dbReference>
<dbReference type="Gene3D" id="3.30.200.20">
    <property type="entry name" value="Phosphorylase Kinase, domain 1"/>
    <property type="match status" value="1"/>
</dbReference>
<dbReference type="PANTHER" id="PTHR27005">
    <property type="entry name" value="WALL-ASSOCIATED RECEPTOR KINASE-LIKE 21"/>
    <property type="match status" value="1"/>
</dbReference>
<keyword evidence="2" id="KW-0067">ATP-binding</keyword>
<dbReference type="InterPro" id="IPR000719">
    <property type="entry name" value="Prot_kinase_dom"/>
</dbReference>
<reference evidence="4" key="1">
    <citation type="journal article" date="2023" name="Nat. Commun.">
        <title>Diploid and tetraploid genomes of Acorus and the evolution of monocots.</title>
        <authorList>
            <person name="Ma L."/>
            <person name="Liu K.W."/>
            <person name="Li Z."/>
            <person name="Hsiao Y.Y."/>
            <person name="Qi Y."/>
            <person name="Fu T."/>
            <person name="Tang G.D."/>
            <person name="Zhang D."/>
            <person name="Sun W.H."/>
            <person name="Liu D.K."/>
            <person name="Li Y."/>
            <person name="Chen G.Z."/>
            <person name="Liu X.D."/>
            <person name="Liao X.Y."/>
            <person name="Jiang Y.T."/>
            <person name="Yu X."/>
            <person name="Hao Y."/>
            <person name="Huang J."/>
            <person name="Zhao X.W."/>
            <person name="Ke S."/>
            <person name="Chen Y.Y."/>
            <person name="Wu W.L."/>
            <person name="Hsu J.L."/>
            <person name="Lin Y.F."/>
            <person name="Huang M.D."/>
            <person name="Li C.Y."/>
            <person name="Huang L."/>
            <person name="Wang Z.W."/>
            <person name="Zhao X."/>
            <person name="Zhong W.Y."/>
            <person name="Peng D.H."/>
            <person name="Ahmad S."/>
            <person name="Lan S."/>
            <person name="Zhang J.S."/>
            <person name="Tsai W.C."/>
            <person name="Van de Peer Y."/>
            <person name="Liu Z.J."/>
        </authorList>
    </citation>
    <scope>NUCLEOTIDE SEQUENCE</scope>
    <source>
        <tissue evidence="4">Leaves</tissue>
    </source>
</reference>
<dbReference type="InterPro" id="IPR011009">
    <property type="entry name" value="Kinase-like_dom_sf"/>
</dbReference>
<keyword evidence="4" id="KW-0675">Receptor</keyword>
<dbReference type="Gene3D" id="1.10.510.10">
    <property type="entry name" value="Transferase(Phosphotransferase) domain 1"/>
    <property type="match status" value="1"/>
</dbReference>
<gene>
    <name evidence="4" type="primary">WAKL4</name>
    <name evidence="4" type="ORF">QJS10_CPB14g01437</name>
</gene>
<proteinExistence type="predicted"/>
<dbReference type="GO" id="GO:0007166">
    <property type="term" value="P:cell surface receptor signaling pathway"/>
    <property type="evidence" value="ECO:0007669"/>
    <property type="project" value="InterPro"/>
</dbReference>
<comment type="caution">
    <text evidence="4">The sequence shown here is derived from an EMBL/GenBank/DDBJ whole genome shotgun (WGS) entry which is preliminary data.</text>
</comment>
<evidence type="ECO:0000313" key="5">
    <source>
        <dbReference type="Proteomes" id="UP001180020"/>
    </source>
</evidence>
<keyword evidence="5" id="KW-1185">Reference proteome</keyword>
<dbReference type="PIRSF" id="PIRSF000654">
    <property type="entry name" value="Integrin-linked_kinase"/>
    <property type="match status" value="1"/>
</dbReference>
<dbReference type="SUPFAM" id="SSF56112">
    <property type="entry name" value="Protein kinase-like (PK-like)"/>
    <property type="match status" value="1"/>
</dbReference>
<protein>
    <submittedName>
        <fullName evidence="4">Wall-associated receptor kinase-like 4</fullName>
    </submittedName>
</protein>
<name>A0AAV9DBU8_ACOCL</name>
<evidence type="ECO:0000256" key="2">
    <source>
        <dbReference type="ARBA" id="ARBA00022840"/>
    </source>
</evidence>
<dbReference type="AlphaFoldDB" id="A0AAV9DBU8"/>
<evidence type="ECO:0000313" key="4">
    <source>
        <dbReference type="EMBL" id="KAK1298364.1"/>
    </source>
</evidence>
<dbReference type="InterPro" id="IPR045274">
    <property type="entry name" value="WAK-like"/>
</dbReference>
<dbReference type="PANTHER" id="PTHR27005:SF466">
    <property type="entry name" value="NON-FUNCTIONAL PSEUDOKINASE ZED1-LIKE"/>
    <property type="match status" value="1"/>
</dbReference>
<dbReference type="Proteomes" id="UP001180020">
    <property type="component" value="Unassembled WGS sequence"/>
</dbReference>
<sequence length="307" mass="35020">MENGSHLLEELICSCHARTNPIRMFSAEELEKATDNYDNRNIIGKGVSYVYKGTLDNRIVAIKKFDISLNTTRKFSDAIYEMFINEVVSLSQINHKNVVKLLGCCLESRYPSLIYEFIPNGTLKGRIRVVDPLRQMTWKDRLRNAREIADALAYLHTGLPKPIVHTRLDTSRIFIDEFYSVKIGTFGFSVLVHSDGTRVIRKPTGDISFGEQMHLYRFSEKDDVRDFGIVLIELLTGNQGIVEQFISLVKKNNIGLVLAEVLLKEGKTEQLMECAVLAVRCVQEDGEKRPAMKEVAQELRKMSKRSE</sequence>